<feature type="transmembrane region" description="Helical" evidence="1">
    <location>
        <begin position="141"/>
        <end position="165"/>
    </location>
</feature>
<dbReference type="InParanoid" id="A0A0C3HET8"/>
<keyword evidence="1" id="KW-0472">Membrane</keyword>
<accession>A0A0C3HET8</accession>
<evidence type="ECO:0000256" key="1">
    <source>
        <dbReference type="SAM" id="Phobius"/>
    </source>
</evidence>
<protein>
    <submittedName>
        <fullName evidence="2">Uncharacterized protein</fullName>
    </submittedName>
</protein>
<dbReference type="AlphaFoldDB" id="A0A0C3HET8"/>
<dbReference type="OrthoDB" id="3945378at2759"/>
<gene>
    <name evidence="2" type="ORF">OIDMADRAFT_46672</name>
</gene>
<proteinExistence type="predicted"/>
<reference evidence="2 3" key="1">
    <citation type="submission" date="2014-04" db="EMBL/GenBank/DDBJ databases">
        <authorList>
            <consortium name="DOE Joint Genome Institute"/>
            <person name="Kuo A."/>
            <person name="Martino E."/>
            <person name="Perotto S."/>
            <person name="Kohler A."/>
            <person name="Nagy L.G."/>
            <person name="Floudas D."/>
            <person name="Copeland A."/>
            <person name="Barry K.W."/>
            <person name="Cichocki N."/>
            <person name="Veneault-Fourrey C."/>
            <person name="LaButti K."/>
            <person name="Lindquist E.A."/>
            <person name="Lipzen A."/>
            <person name="Lundell T."/>
            <person name="Morin E."/>
            <person name="Murat C."/>
            <person name="Sun H."/>
            <person name="Tunlid A."/>
            <person name="Henrissat B."/>
            <person name="Grigoriev I.V."/>
            <person name="Hibbett D.S."/>
            <person name="Martin F."/>
            <person name="Nordberg H.P."/>
            <person name="Cantor M.N."/>
            <person name="Hua S.X."/>
        </authorList>
    </citation>
    <scope>NUCLEOTIDE SEQUENCE [LARGE SCALE GENOMIC DNA]</scope>
    <source>
        <strain evidence="2 3">Zn</strain>
    </source>
</reference>
<reference evidence="3" key="2">
    <citation type="submission" date="2015-01" db="EMBL/GenBank/DDBJ databases">
        <title>Evolutionary Origins and Diversification of the Mycorrhizal Mutualists.</title>
        <authorList>
            <consortium name="DOE Joint Genome Institute"/>
            <consortium name="Mycorrhizal Genomics Consortium"/>
            <person name="Kohler A."/>
            <person name="Kuo A."/>
            <person name="Nagy L.G."/>
            <person name="Floudas D."/>
            <person name="Copeland A."/>
            <person name="Barry K.W."/>
            <person name="Cichocki N."/>
            <person name="Veneault-Fourrey C."/>
            <person name="LaButti K."/>
            <person name="Lindquist E.A."/>
            <person name="Lipzen A."/>
            <person name="Lundell T."/>
            <person name="Morin E."/>
            <person name="Murat C."/>
            <person name="Riley R."/>
            <person name="Ohm R."/>
            <person name="Sun H."/>
            <person name="Tunlid A."/>
            <person name="Henrissat B."/>
            <person name="Grigoriev I.V."/>
            <person name="Hibbett D.S."/>
            <person name="Martin F."/>
        </authorList>
    </citation>
    <scope>NUCLEOTIDE SEQUENCE [LARGE SCALE GENOMIC DNA]</scope>
    <source>
        <strain evidence="3">Zn</strain>
    </source>
</reference>
<dbReference type="STRING" id="913774.A0A0C3HET8"/>
<sequence length="273" mass="31526">MHLSSGFLFSSLSIWGYRTSFYQKDGPTAINYFGKFGTHCRLTLATAISLYGAWFWWKGLANGLITAEDARCQRLFTWFFKQWPASGGIHTFYLIASIACTVYYGIMCVAAVPALIFKLFKVGWKGKMKFQTGFTIRELLIVYNVLRLFNLFYIIFCASMIELTLNKNHILNTLAPYGDIAHPAQLIPLVVGILSLVRVLWLIYREWKDSPSEDTTRSARQTYQYFFENLWLPSKLDETVFAQSAGHHTPSTVRLWLYRYVVAYLPWLSTLDH</sequence>
<evidence type="ECO:0000313" key="3">
    <source>
        <dbReference type="Proteomes" id="UP000054321"/>
    </source>
</evidence>
<name>A0A0C3HET8_OIDMZ</name>
<feature type="transmembrane region" description="Helical" evidence="1">
    <location>
        <begin position="185"/>
        <end position="204"/>
    </location>
</feature>
<keyword evidence="3" id="KW-1185">Reference proteome</keyword>
<evidence type="ECO:0000313" key="2">
    <source>
        <dbReference type="EMBL" id="KIN06741.1"/>
    </source>
</evidence>
<dbReference type="Proteomes" id="UP000054321">
    <property type="component" value="Unassembled WGS sequence"/>
</dbReference>
<organism evidence="2 3">
    <name type="scientific">Oidiodendron maius (strain Zn)</name>
    <dbReference type="NCBI Taxonomy" id="913774"/>
    <lineage>
        <taxon>Eukaryota</taxon>
        <taxon>Fungi</taxon>
        <taxon>Dikarya</taxon>
        <taxon>Ascomycota</taxon>
        <taxon>Pezizomycotina</taxon>
        <taxon>Leotiomycetes</taxon>
        <taxon>Leotiomycetes incertae sedis</taxon>
        <taxon>Myxotrichaceae</taxon>
        <taxon>Oidiodendron</taxon>
    </lineage>
</organism>
<feature type="transmembrane region" description="Helical" evidence="1">
    <location>
        <begin position="92"/>
        <end position="120"/>
    </location>
</feature>
<keyword evidence="1" id="KW-1133">Transmembrane helix</keyword>
<dbReference type="HOGENOM" id="CLU_1019750_0_0_1"/>
<keyword evidence="1" id="KW-0812">Transmembrane</keyword>
<dbReference type="EMBL" id="KN832870">
    <property type="protein sequence ID" value="KIN06741.1"/>
    <property type="molecule type" value="Genomic_DNA"/>
</dbReference>